<gene>
    <name evidence="1" type="ORF">WICPIJ_003598</name>
</gene>
<keyword evidence="2" id="KW-1185">Reference proteome</keyword>
<name>A0A9P8Q9B3_WICPI</name>
<sequence>MTFSISNVDEQRRIFQRNDDLQKDLSHIDLVHLQEKLADVFDIERSRPGRFGIREADSDLLSFGFRQIVQWNHTTWRQSDFLRRTNNIDEKVLFERVLDHIAWGNRDHPG</sequence>
<proteinExistence type="predicted"/>
<comment type="caution">
    <text evidence="1">The sequence shown here is derived from an EMBL/GenBank/DDBJ whole genome shotgun (WGS) entry which is preliminary data.</text>
</comment>
<dbReference type="AlphaFoldDB" id="A0A9P8Q9B3"/>
<evidence type="ECO:0000313" key="2">
    <source>
        <dbReference type="Proteomes" id="UP000774326"/>
    </source>
</evidence>
<dbReference type="EMBL" id="JAEUBG010002005">
    <property type="protein sequence ID" value="KAH3685440.1"/>
    <property type="molecule type" value="Genomic_DNA"/>
</dbReference>
<reference evidence="1" key="1">
    <citation type="journal article" date="2021" name="Open Biol.">
        <title>Shared evolutionary footprints suggest mitochondrial oxidative damage underlies multiple complex I losses in fungi.</title>
        <authorList>
            <person name="Schikora-Tamarit M.A."/>
            <person name="Marcet-Houben M."/>
            <person name="Nosek J."/>
            <person name="Gabaldon T."/>
        </authorList>
    </citation>
    <scope>NUCLEOTIDE SEQUENCE</scope>
    <source>
        <strain evidence="1">CBS2887</strain>
    </source>
</reference>
<organism evidence="1 2">
    <name type="scientific">Wickerhamomyces pijperi</name>
    <name type="common">Yeast</name>
    <name type="synonym">Pichia pijperi</name>
    <dbReference type="NCBI Taxonomy" id="599730"/>
    <lineage>
        <taxon>Eukaryota</taxon>
        <taxon>Fungi</taxon>
        <taxon>Dikarya</taxon>
        <taxon>Ascomycota</taxon>
        <taxon>Saccharomycotina</taxon>
        <taxon>Saccharomycetes</taxon>
        <taxon>Phaffomycetales</taxon>
        <taxon>Wickerhamomycetaceae</taxon>
        <taxon>Wickerhamomyces</taxon>
    </lineage>
</organism>
<dbReference type="Proteomes" id="UP000774326">
    <property type="component" value="Unassembled WGS sequence"/>
</dbReference>
<protein>
    <submittedName>
        <fullName evidence="1">Uncharacterized protein</fullName>
    </submittedName>
</protein>
<reference evidence="1" key="2">
    <citation type="submission" date="2021-01" db="EMBL/GenBank/DDBJ databases">
        <authorList>
            <person name="Schikora-Tamarit M.A."/>
        </authorList>
    </citation>
    <scope>NUCLEOTIDE SEQUENCE</scope>
    <source>
        <strain evidence="1">CBS2887</strain>
    </source>
</reference>
<accession>A0A9P8Q9B3</accession>
<evidence type="ECO:0000313" key="1">
    <source>
        <dbReference type="EMBL" id="KAH3685440.1"/>
    </source>
</evidence>